<gene>
    <name evidence="2" type="primary">TIAF1</name>
</gene>
<protein>
    <submittedName>
        <fullName evidence="2">LOW QUALITY PROTEIN: TGFB1-induced anti-apoptotic factor 1</fullName>
    </submittedName>
</protein>
<evidence type="ECO:0000313" key="2">
    <source>
        <dbReference type="RefSeq" id="XP_024590445.1"/>
    </source>
</evidence>
<organism evidence="1 2">
    <name type="scientific">Neophocaena asiaeorientalis asiaeorientalis</name>
    <name type="common">Yangtze finless porpoise</name>
    <name type="synonym">Neophocaena phocaenoides subsp. asiaeorientalis</name>
    <dbReference type="NCBI Taxonomy" id="1706337"/>
    <lineage>
        <taxon>Eukaryota</taxon>
        <taxon>Metazoa</taxon>
        <taxon>Chordata</taxon>
        <taxon>Craniata</taxon>
        <taxon>Vertebrata</taxon>
        <taxon>Euteleostomi</taxon>
        <taxon>Mammalia</taxon>
        <taxon>Eutheria</taxon>
        <taxon>Laurasiatheria</taxon>
        <taxon>Artiodactyla</taxon>
        <taxon>Whippomorpha</taxon>
        <taxon>Cetacea</taxon>
        <taxon>Odontoceti</taxon>
        <taxon>Phocoenidae</taxon>
        <taxon>Neophocaena</taxon>
    </lineage>
</organism>
<dbReference type="CTD" id="100316851"/>
<sequence length="221" mass="23524">MAGGLALHTAGKLTSISAPSPPPAQGRWTDCLLGHSRVAGSMGRSLGWEQQFLPHDLGEGFLFSVPAVLLLFNLNTQPLHHSCIPERGRGLWWQLARLPAPGMTRGTSASSLLLREQSFLCAAGETREQSWAQVLKSPCREGLSGASGFAEQAYADGGASVPARTSSPYPSLSHQCVKCNDPLKSKPIPPNQFRAYPSTASLPLCPSCLDHKLSLRGKALG</sequence>
<dbReference type="RefSeq" id="XP_024590445.1">
    <property type="nucleotide sequence ID" value="XM_024734677.1"/>
</dbReference>
<dbReference type="Proteomes" id="UP000252040">
    <property type="component" value="Unplaced"/>
</dbReference>
<dbReference type="InParanoid" id="A0A341AIL2"/>
<accession>A0A341AIL2</accession>
<proteinExistence type="predicted"/>
<name>A0A341AIL2_NEOAA</name>
<keyword evidence="1" id="KW-1185">Reference proteome</keyword>
<dbReference type="AlphaFoldDB" id="A0A341AIL2"/>
<dbReference type="KEGG" id="nasi:112392808"/>
<reference evidence="2" key="1">
    <citation type="submission" date="2025-08" db="UniProtKB">
        <authorList>
            <consortium name="RefSeq"/>
        </authorList>
    </citation>
    <scope>IDENTIFICATION</scope>
    <source>
        <tissue evidence="2">Meat</tissue>
    </source>
</reference>
<dbReference type="GeneID" id="112392808"/>
<evidence type="ECO:0000313" key="1">
    <source>
        <dbReference type="Proteomes" id="UP000252040"/>
    </source>
</evidence>